<dbReference type="InterPro" id="IPR001623">
    <property type="entry name" value="DnaJ_domain"/>
</dbReference>
<evidence type="ECO:0000313" key="3">
    <source>
        <dbReference type="Proteomes" id="UP000789831"/>
    </source>
</evidence>
<accession>A0A9N8YKR7</accession>
<dbReference type="Pfam" id="PF00226">
    <property type="entry name" value="DnaJ"/>
    <property type="match status" value="1"/>
</dbReference>
<dbReference type="PRINTS" id="PR00625">
    <property type="entry name" value="JDOMAIN"/>
</dbReference>
<dbReference type="GO" id="GO:0051087">
    <property type="term" value="F:protein-folding chaperone binding"/>
    <property type="evidence" value="ECO:0007669"/>
    <property type="project" value="TreeGrafter"/>
</dbReference>
<dbReference type="SMART" id="SM00271">
    <property type="entry name" value="DnaJ"/>
    <property type="match status" value="1"/>
</dbReference>
<dbReference type="PANTHER" id="PTHR43948:SF10">
    <property type="entry name" value="MRJ, ISOFORM E"/>
    <property type="match status" value="1"/>
</dbReference>
<dbReference type="PROSITE" id="PS50076">
    <property type="entry name" value="DNAJ_2"/>
    <property type="match status" value="1"/>
</dbReference>
<comment type="caution">
    <text evidence="2">The sequence shown here is derived from an EMBL/GenBank/DDBJ whole genome shotgun (WGS) entry which is preliminary data.</text>
</comment>
<dbReference type="GO" id="GO:0051082">
    <property type="term" value="F:unfolded protein binding"/>
    <property type="evidence" value="ECO:0007669"/>
    <property type="project" value="TreeGrafter"/>
</dbReference>
<dbReference type="OrthoDB" id="10250354at2759"/>
<dbReference type="CDD" id="cd06257">
    <property type="entry name" value="DnaJ"/>
    <property type="match status" value="1"/>
</dbReference>
<sequence length="126" mass="14636">MEINQAFNILEINQKATDQEIKSAYKKLALKWHPDKFDNNPTRHLAQTKEEAEEKFKEIGEAYEVLTGKNKAFQPGKSTDYFARFANCQTQAELEKEFQVCVIYLRILAKARDAGLLKEKRRNLTP</sequence>
<protein>
    <submittedName>
        <fullName evidence="2">5945_t:CDS:1</fullName>
    </submittedName>
</protein>
<dbReference type="GO" id="GO:0044183">
    <property type="term" value="F:protein folding chaperone"/>
    <property type="evidence" value="ECO:0007669"/>
    <property type="project" value="TreeGrafter"/>
</dbReference>
<dbReference type="EMBL" id="CAJVPL010000024">
    <property type="protein sequence ID" value="CAG8435239.1"/>
    <property type="molecule type" value="Genomic_DNA"/>
</dbReference>
<dbReference type="InterPro" id="IPR036869">
    <property type="entry name" value="J_dom_sf"/>
</dbReference>
<feature type="domain" description="J" evidence="1">
    <location>
        <begin position="5"/>
        <end position="83"/>
    </location>
</feature>
<keyword evidence="3" id="KW-1185">Reference proteome</keyword>
<name>A0A9N8YKR7_9GLOM</name>
<evidence type="ECO:0000259" key="1">
    <source>
        <dbReference type="PROSITE" id="PS50076"/>
    </source>
</evidence>
<organism evidence="2 3">
    <name type="scientific">Ambispora gerdemannii</name>
    <dbReference type="NCBI Taxonomy" id="144530"/>
    <lineage>
        <taxon>Eukaryota</taxon>
        <taxon>Fungi</taxon>
        <taxon>Fungi incertae sedis</taxon>
        <taxon>Mucoromycota</taxon>
        <taxon>Glomeromycotina</taxon>
        <taxon>Glomeromycetes</taxon>
        <taxon>Archaeosporales</taxon>
        <taxon>Ambisporaceae</taxon>
        <taxon>Ambispora</taxon>
    </lineage>
</organism>
<dbReference type="PANTHER" id="PTHR43948">
    <property type="entry name" value="DNAJ HOMOLOG SUBFAMILY B"/>
    <property type="match status" value="1"/>
</dbReference>
<gene>
    <name evidence="2" type="ORF">AGERDE_LOCUS500</name>
</gene>
<dbReference type="SUPFAM" id="SSF46565">
    <property type="entry name" value="Chaperone J-domain"/>
    <property type="match status" value="1"/>
</dbReference>
<dbReference type="AlphaFoldDB" id="A0A9N8YKR7"/>
<dbReference type="GO" id="GO:0005634">
    <property type="term" value="C:nucleus"/>
    <property type="evidence" value="ECO:0007669"/>
    <property type="project" value="TreeGrafter"/>
</dbReference>
<dbReference type="Gene3D" id="1.10.287.110">
    <property type="entry name" value="DnaJ domain"/>
    <property type="match status" value="1"/>
</dbReference>
<dbReference type="Proteomes" id="UP000789831">
    <property type="component" value="Unassembled WGS sequence"/>
</dbReference>
<dbReference type="GO" id="GO:0005737">
    <property type="term" value="C:cytoplasm"/>
    <property type="evidence" value="ECO:0007669"/>
    <property type="project" value="TreeGrafter"/>
</dbReference>
<evidence type="ECO:0000313" key="2">
    <source>
        <dbReference type="EMBL" id="CAG8435239.1"/>
    </source>
</evidence>
<reference evidence="2" key="1">
    <citation type="submission" date="2021-06" db="EMBL/GenBank/DDBJ databases">
        <authorList>
            <person name="Kallberg Y."/>
            <person name="Tangrot J."/>
            <person name="Rosling A."/>
        </authorList>
    </citation>
    <scope>NUCLEOTIDE SEQUENCE</scope>
    <source>
        <strain evidence="2">MT106</strain>
    </source>
</reference>
<proteinExistence type="predicted"/>